<comment type="caution">
    <text evidence="3">The sequence shown here is derived from an EMBL/GenBank/DDBJ whole genome shotgun (WGS) entry which is preliminary data.</text>
</comment>
<dbReference type="EMBL" id="JAOZYC010000207">
    <property type="protein sequence ID" value="MEB8344178.1"/>
    <property type="molecule type" value="Genomic_DNA"/>
</dbReference>
<dbReference type="RefSeq" id="WP_326024018.1">
    <property type="nucleotide sequence ID" value="NZ_JAOZYC010000207.1"/>
</dbReference>
<keyword evidence="2" id="KW-0472">Membrane</keyword>
<feature type="transmembrane region" description="Helical" evidence="2">
    <location>
        <begin position="104"/>
        <end position="123"/>
    </location>
</feature>
<evidence type="ECO:0000313" key="3">
    <source>
        <dbReference type="EMBL" id="MEB8344178.1"/>
    </source>
</evidence>
<evidence type="ECO:0000256" key="1">
    <source>
        <dbReference type="SAM" id="MobiDB-lite"/>
    </source>
</evidence>
<evidence type="ECO:0000313" key="4">
    <source>
        <dbReference type="Proteomes" id="UP001354931"/>
    </source>
</evidence>
<keyword evidence="4" id="KW-1185">Reference proteome</keyword>
<evidence type="ECO:0008006" key="5">
    <source>
        <dbReference type="Google" id="ProtNLM"/>
    </source>
</evidence>
<accession>A0ABU6FJQ2</accession>
<protein>
    <recommendedName>
        <fullName evidence="5">Gram-positive cocci surface proteins LPxTG domain-containing protein</fullName>
    </recommendedName>
</protein>
<reference evidence="3 4" key="1">
    <citation type="submission" date="2022-10" db="EMBL/GenBank/DDBJ databases">
        <authorList>
            <person name="Xie J."/>
            <person name="Shen N."/>
        </authorList>
    </citation>
    <scope>NUCLEOTIDE SEQUENCE [LARGE SCALE GENOMIC DNA]</scope>
    <source>
        <strain evidence="3 4">YIM65594</strain>
    </source>
</reference>
<proteinExistence type="predicted"/>
<keyword evidence="2" id="KW-1133">Transmembrane helix</keyword>
<organism evidence="3 4">
    <name type="scientific">Streptomyces endophyticus</name>
    <dbReference type="NCBI Taxonomy" id="714166"/>
    <lineage>
        <taxon>Bacteria</taxon>
        <taxon>Bacillati</taxon>
        <taxon>Actinomycetota</taxon>
        <taxon>Actinomycetes</taxon>
        <taxon>Kitasatosporales</taxon>
        <taxon>Streptomycetaceae</taxon>
        <taxon>Streptomyces</taxon>
    </lineage>
</organism>
<gene>
    <name evidence="3" type="ORF">OKJ99_42550</name>
</gene>
<keyword evidence="2" id="KW-0812">Transmembrane</keyword>
<dbReference type="Proteomes" id="UP001354931">
    <property type="component" value="Unassembled WGS sequence"/>
</dbReference>
<sequence length="127" mass="12868">MAGLLFSVPLFLAVPVVSVPLTYAAEPPAYVAEPSPHGSLAGSRAGVGRTPPGRELPTPDTTGAVLPPAPTEHPPAVSQEPRPERPAPARQAVGEPGAAPLVNVLPLGAGLLLTGLGLGFLALRLRR</sequence>
<name>A0ABU6FJQ2_9ACTN</name>
<evidence type="ECO:0000256" key="2">
    <source>
        <dbReference type="SAM" id="Phobius"/>
    </source>
</evidence>
<feature type="region of interest" description="Disordered" evidence="1">
    <location>
        <begin position="30"/>
        <end position="94"/>
    </location>
</feature>